<evidence type="ECO:0000313" key="2">
    <source>
        <dbReference type="Proteomes" id="UP000017127"/>
    </source>
</evidence>
<dbReference type="Proteomes" id="UP000017127">
    <property type="component" value="Unassembled WGS sequence"/>
</dbReference>
<name>U7QKR8_9CYAN</name>
<dbReference type="EMBL" id="AUZM01000009">
    <property type="protein sequence ID" value="ERT08554.1"/>
    <property type="molecule type" value="Genomic_DNA"/>
</dbReference>
<reference evidence="1 2" key="1">
    <citation type="journal article" date="2013" name="Front. Microbiol.">
        <title>Comparative genomic analyses of the cyanobacterium, Lyngbya aestuarii BL J, a powerful hydrogen producer.</title>
        <authorList>
            <person name="Kothari A."/>
            <person name="Vaughn M."/>
            <person name="Garcia-Pichel F."/>
        </authorList>
    </citation>
    <scope>NUCLEOTIDE SEQUENCE [LARGE SCALE GENOMIC DNA]</scope>
    <source>
        <strain evidence="1 2">BL J</strain>
    </source>
</reference>
<evidence type="ECO:0000313" key="1">
    <source>
        <dbReference type="EMBL" id="ERT08554.1"/>
    </source>
</evidence>
<organism evidence="1 2">
    <name type="scientific">Lyngbya aestuarii BL J</name>
    <dbReference type="NCBI Taxonomy" id="1348334"/>
    <lineage>
        <taxon>Bacteria</taxon>
        <taxon>Bacillati</taxon>
        <taxon>Cyanobacteriota</taxon>
        <taxon>Cyanophyceae</taxon>
        <taxon>Oscillatoriophycideae</taxon>
        <taxon>Oscillatoriales</taxon>
        <taxon>Microcoleaceae</taxon>
        <taxon>Lyngbya</taxon>
    </lineage>
</organism>
<proteinExistence type="predicted"/>
<sequence length="91" mass="10016">MIATSAVTTLGISRIVCAVHPSGPENKTCNDFEHDPKTEGIVYRDFLGLGEPVEEDDTINNPWHCDPEENWAPPGTKYVDGELVFAEELEG</sequence>
<accession>U7QKR8</accession>
<keyword evidence="2" id="KW-1185">Reference proteome</keyword>
<gene>
    <name evidence="1" type="ORF">M595_1453</name>
</gene>
<comment type="caution">
    <text evidence="1">The sequence shown here is derived from an EMBL/GenBank/DDBJ whole genome shotgun (WGS) entry which is preliminary data.</text>
</comment>
<dbReference type="RefSeq" id="WP_023065147.1">
    <property type="nucleotide sequence ID" value="NZ_AUZM01000009.1"/>
</dbReference>
<dbReference type="AlphaFoldDB" id="U7QKR8"/>
<protein>
    <submittedName>
        <fullName evidence="1">Uncharacterized protein</fullName>
    </submittedName>
</protein>